<evidence type="ECO:0000256" key="5">
    <source>
        <dbReference type="ARBA" id="ARBA00023284"/>
    </source>
</evidence>
<dbReference type="GO" id="GO:0017004">
    <property type="term" value="P:cytochrome complex assembly"/>
    <property type="evidence" value="ECO:0007669"/>
    <property type="project" value="UniProtKB-KW"/>
</dbReference>
<gene>
    <name evidence="8" type="ORF">C8D91_2859</name>
</gene>
<dbReference type="PANTHER" id="PTHR42852">
    <property type="entry name" value="THIOL:DISULFIDE INTERCHANGE PROTEIN DSBE"/>
    <property type="match status" value="1"/>
</dbReference>
<evidence type="ECO:0000259" key="7">
    <source>
        <dbReference type="PROSITE" id="PS51352"/>
    </source>
</evidence>
<protein>
    <submittedName>
        <fullName evidence="8">Cytochrome c biogenesis protein CcmG/thiol:disulfide interchange protein DsbE</fullName>
    </submittedName>
</protein>
<evidence type="ECO:0000313" key="9">
    <source>
        <dbReference type="Proteomes" id="UP000295724"/>
    </source>
</evidence>
<feature type="domain" description="Thioredoxin" evidence="7">
    <location>
        <begin position="35"/>
        <end position="176"/>
    </location>
</feature>
<keyword evidence="4" id="KW-1015">Disulfide bond</keyword>
<dbReference type="GO" id="GO:0005886">
    <property type="term" value="C:plasma membrane"/>
    <property type="evidence" value="ECO:0007669"/>
    <property type="project" value="UniProtKB-SubCell"/>
</dbReference>
<dbReference type="InterPro" id="IPR036249">
    <property type="entry name" value="Thioredoxin-like_sf"/>
</dbReference>
<dbReference type="InterPro" id="IPR017937">
    <property type="entry name" value="Thioredoxin_CS"/>
</dbReference>
<dbReference type="GO" id="GO:0015036">
    <property type="term" value="F:disulfide oxidoreductase activity"/>
    <property type="evidence" value="ECO:0007669"/>
    <property type="project" value="InterPro"/>
</dbReference>
<keyword evidence="6" id="KW-0812">Transmembrane</keyword>
<dbReference type="Pfam" id="PF08534">
    <property type="entry name" value="Redoxin"/>
    <property type="match status" value="1"/>
</dbReference>
<evidence type="ECO:0000256" key="2">
    <source>
        <dbReference type="ARBA" id="ARBA00007758"/>
    </source>
</evidence>
<organism evidence="8 9">
    <name type="scientific">Marinicella litoralis</name>
    <dbReference type="NCBI Taxonomy" id="644220"/>
    <lineage>
        <taxon>Bacteria</taxon>
        <taxon>Pseudomonadati</taxon>
        <taxon>Pseudomonadota</taxon>
        <taxon>Gammaproteobacteria</taxon>
        <taxon>Lysobacterales</taxon>
        <taxon>Marinicellaceae</taxon>
        <taxon>Marinicella</taxon>
    </lineage>
</organism>
<comment type="similarity">
    <text evidence="2">Belongs to the thioredoxin family. DsbE subfamily.</text>
</comment>
<dbReference type="OrthoDB" id="9799347at2"/>
<dbReference type="CDD" id="cd03010">
    <property type="entry name" value="TlpA_like_DsbE"/>
    <property type="match status" value="1"/>
</dbReference>
<name>A0A4R6XAX0_9GAMM</name>
<keyword evidence="9" id="KW-1185">Reference proteome</keyword>
<proteinExistence type="inferred from homology"/>
<dbReference type="InterPro" id="IPR013766">
    <property type="entry name" value="Thioredoxin_domain"/>
</dbReference>
<keyword evidence="6" id="KW-0472">Membrane</keyword>
<evidence type="ECO:0000256" key="4">
    <source>
        <dbReference type="ARBA" id="ARBA00023157"/>
    </source>
</evidence>
<dbReference type="Gene3D" id="3.40.30.10">
    <property type="entry name" value="Glutaredoxin"/>
    <property type="match status" value="1"/>
</dbReference>
<evidence type="ECO:0000256" key="1">
    <source>
        <dbReference type="ARBA" id="ARBA00004383"/>
    </source>
</evidence>
<evidence type="ECO:0000313" key="8">
    <source>
        <dbReference type="EMBL" id="TDR16332.1"/>
    </source>
</evidence>
<dbReference type="EMBL" id="SNZB01000008">
    <property type="protein sequence ID" value="TDR16332.1"/>
    <property type="molecule type" value="Genomic_DNA"/>
</dbReference>
<dbReference type="AlphaFoldDB" id="A0A4R6XAX0"/>
<dbReference type="NCBIfam" id="TIGR00385">
    <property type="entry name" value="dsbE"/>
    <property type="match status" value="1"/>
</dbReference>
<accession>A0A4R6XAX0</accession>
<dbReference type="RefSeq" id="WP_099020123.1">
    <property type="nucleotide sequence ID" value="NZ_NIHB01000006.1"/>
</dbReference>
<dbReference type="Proteomes" id="UP000295724">
    <property type="component" value="Unassembled WGS sequence"/>
</dbReference>
<dbReference type="GO" id="GO:0030288">
    <property type="term" value="C:outer membrane-bounded periplasmic space"/>
    <property type="evidence" value="ECO:0007669"/>
    <property type="project" value="InterPro"/>
</dbReference>
<keyword evidence="3" id="KW-0201">Cytochrome c-type biogenesis</keyword>
<dbReference type="SUPFAM" id="SSF52833">
    <property type="entry name" value="Thioredoxin-like"/>
    <property type="match status" value="1"/>
</dbReference>
<dbReference type="InterPro" id="IPR004799">
    <property type="entry name" value="Periplasmic_diS_OxRdtase_DsbE"/>
</dbReference>
<keyword evidence="6" id="KW-1133">Transmembrane helix</keyword>
<comment type="subcellular location">
    <subcellularLocation>
        <location evidence="1">Cell inner membrane</location>
        <topology evidence="1">Single-pass membrane protein</topology>
        <orientation evidence="1">Periplasmic side</orientation>
    </subcellularLocation>
</comment>
<feature type="transmembrane region" description="Helical" evidence="6">
    <location>
        <begin position="5"/>
        <end position="25"/>
    </location>
</feature>
<evidence type="ECO:0000256" key="6">
    <source>
        <dbReference type="SAM" id="Phobius"/>
    </source>
</evidence>
<dbReference type="InterPro" id="IPR050553">
    <property type="entry name" value="Thioredoxin_ResA/DsbE_sf"/>
</dbReference>
<evidence type="ECO:0000256" key="3">
    <source>
        <dbReference type="ARBA" id="ARBA00022748"/>
    </source>
</evidence>
<keyword evidence="5" id="KW-0676">Redox-active center</keyword>
<dbReference type="PANTHER" id="PTHR42852:SF6">
    <property type="entry name" value="THIOL:DISULFIDE INTERCHANGE PROTEIN DSBE"/>
    <property type="match status" value="1"/>
</dbReference>
<reference evidence="8 9" key="1">
    <citation type="submission" date="2019-03" db="EMBL/GenBank/DDBJ databases">
        <title>Genomic Encyclopedia of Type Strains, Phase IV (KMG-IV): sequencing the most valuable type-strain genomes for metagenomic binning, comparative biology and taxonomic classification.</title>
        <authorList>
            <person name="Goeker M."/>
        </authorList>
    </citation>
    <scope>NUCLEOTIDE SEQUENCE [LARGE SCALE GENOMIC DNA]</scope>
    <source>
        <strain evidence="8 9">DSM 25488</strain>
    </source>
</reference>
<comment type="caution">
    <text evidence="8">The sequence shown here is derived from an EMBL/GenBank/DDBJ whole genome shotgun (WGS) entry which is preliminary data.</text>
</comment>
<dbReference type="PROSITE" id="PS00194">
    <property type="entry name" value="THIOREDOXIN_1"/>
    <property type="match status" value="1"/>
</dbReference>
<dbReference type="InterPro" id="IPR013740">
    <property type="entry name" value="Redoxin"/>
</dbReference>
<dbReference type="PROSITE" id="PS51352">
    <property type="entry name" value="THIOREDOXIN_2"/>
    <property type="match status" value="1"/>
</dbReference>
<sequence>MKKVFIALVPLSVFIGLIVLLYVNLNNHSEVLPSPLIGKKIPQFEHPTLYSNQVLNQDDFIGQPWMLNVFGSWCPSCQFEHPLVTALANSGKIKVVGLNWKDEPEDAIKWLKRWGNPYHEILVDYQGDTAINLGVYGAPETFLIDAQGTIVYKIAGVLTEKNIQQELMPLIEQMNQGATNP</sequence>